<evidence type="ECO:0000256" key="1">
    <source>
        <dbReference type="ARBA" id="ARBA00001298"/>
    </source>
</evidence>
<dbReference type="Proteomes" id="UP000470771">
    <property type="component" value="Unassembled WGS sequence"/>
</dbReference>
<dbReference type="UniPathway" id="UPA00124"/>
<evidence type="ECO:0000256" key="7">
    <source>
        <dbReference type="RuleBase" id="RU364069"/>
    </source>
</evidence>
<comment type="similarity">
    <text evidence="7">Belongs to the dTDP-4-dehydrorhamnose 3,5-epimerase family.</text>
</comment>
<evidence type="ECO:0000256" key="5">
    <source>
        <dbReference type="PIRSR" id="PIRSR600888-1"/>
    </source>
</evidence>
<dbReference type="RefSeq" id="WP_160632766.1">
    <property type="nucleotide sequence ID" value="NZ_WWNE01000006.1"/>
</dbReference>
<feature type="active site" description="Proton acceptor" evidence="5">
    <location>
        <position position="61"/>
    </location>
</feature>
<comment type="catalytic activity">
    <reaction evidence="1 7">
        <text>dTDP-4-dehydro-6-deoxy-alpha-D-glucose = dTDP-4-dehydro-beta-L-rhamnose</text>
        <dbReference type="Rhea" id="RHEA:16969"/>
        <dbReference type="ChEBI" id="CHEBI:57649"/>
        <dbReference type="ChEBI" id="CHEBI:62830"/>
        <dbReference type="EC" id="5.1.3.13"/>
    </reaction>
</comment>
<dbReference type="EMBL" id="WWNE01000006">
    <property type="protein sequence ID" value="NBG65805.1"/>
    <property type="molecule type" value="Genomic_DNA"/>
</dbReference>
<dbReference type="InterPro" id="IPR011051">
    <property type="entry name" value="RmlC_Cupin_sf"/>
</dbReference>
<evidence type="ECO:0000256" key="2">
    <source>
        <dbReference type="ARBA" id="ARBA00001997"/>
    </source>
</evidence>
<dbReference type="SUPFAM" id="SSF51182">
    <property type="entry name" value="RmlC-like cupins"/>
    <property type="match status" value="1"/>
</dbReference>
<dbReference type="GO" id="GO:0000271">
    <property type="term" value="P:polysaccharide biosynthetic process"/>
    <property type="evidence" value="ECO:0007669"/>
    <property type="project" value="TreeGrafter"/>
</dbReference>
<sequence length="180" mass="20779">MKITTTPIPDLLILEPRVFHDERGYFYESYNENTLRQLGFEENFKQDNISRSTKNVLRGLHFQKNPFAQGKLVQVLKGAVLDVAVDIRKESKTYGQHFKIELSESNKLLFYIPPGFAHGFLTLENDTIFSYKCTNVYNKESEGGLMWNDSSIGIDWGTTDPILSEKDLDYTDFKNFTSPF</sequence>
<evidence type="ECO:0000256" key="6">
    <source>
        <dbReference type="PIRSR" id="PIRSR600888-3"/>
    </source>
</evidence>
<feature type="active site" description="Proton donor" evidence="5">
    <location>
        <position position="131"/>
    </location>
</feature>
<evidence type="ECO:0000313" key="9">
    <source>
        <dbReference type="Proteomes" id="UP000470771"/>
    </source>
</evidence>
<dbReference type="Pfam" id="PF00908">
    <property type="entry name" value="dTDP_sugar_isom"/>
    <property type="match status" value="1"/>
</dbReference>
<keyword evidence="7 8" id="KW-0413">Isomerase</keyword>
<comment type="pathway">
    <text evidence="7">Carbohydrate biosynthesis; dTDP-L-rhamnose biosynthesis.</text>
</comment>
<dbReference type="InterPro" id="IPR000888">
    <property type="entry name" value="RmlC-like"/>
</dbReference>
<reference evidence="8 9" key="1">
    <citation type="submission" date="2019-12" db="EMBL/GenBank/DDBJ databases">
        <authorList>
            <person name="Zhao J."/>
        </authorList>
    </citation>
    <scope>NUCLEOTIDE SEQUENCE [LARGE SCALE GENOMIC DNA]</scope>
    <source>
        <strain evidence="8 9">S-15</strain>
    </source>
</reference>
<evidence type="ECO:0000256" key="4">
    <source>
        <dbReference type="ARBA" id="ARBA00019595"/>
    </source>
</evidence>
<accession>A0A6N9NMK7</accession>
<dbReference type="InterPro" id="IPR014710">
    <property type="entry name" value="RmlC-like_jellyroll"/>
</dbReference>
<organism evidence="8 9">
    <name type="scientific">Acidiluteibacter ferrifornacis</name>
    <dbReference type="NCBI Taxonomy" id="2692424"/>
    <lineage>
        <taxon>Bacteria</taxon>
        <taxon>Pseudomonadati</taxon>
        <taxon>Bacteroidota</taxon>
        <taxon>Flavobacteriia</taxon>
        <taxon>Flavobacteriales</taxon>
        <taxon>Cryomorphaceae</taxon>
        <taxon>Acidiluteibacter</taxon>
    </lineage>
</organism>
<comment type="caution">
    <text evidence="8">The sequence shown here is derived from an EMBL/GenBank/DDBJ whole genome shotgun (WGS) entry which is preliminary data.</text>
</comment>
<dbReference type="AlphaFoldDB" id="A0A6N9NMK7"/>
<dbReference type="CDD" id="cd00438">
    <property type="entry name" value="cupin_RmlC"/>
    <property type="match status" value="1"/>
</dbReference>
<dbReference type="GO" id="GO:0019305">
    <property type="term" value="P:dTDP-rhamnose biosynthetic process"/>
    <property type="evidence" value="ECO:0007669"/>
    <property type="project" value="UniProtKB-UniRule"/>
</dbReference>
<dbReference type="NCBIfam" id="TIGR01221">
    <property type="entry name" value="rmlC"/>
    <property type="match status" value="1"/>
</dbReference>
<keyword evidence="9" id="KW-1185">Reference proteome</keyword>
<gene>
    <name evidence="8" type="primary">rfbC</name>
    <name evidence="8" type="ORF">GQN54_06720</name>
</gene>
<evidence type="ECO:0000256" key="3">
    <source>
        <dbReference type="ARBA" id="ARBA00012098"/>
    </source>
</evidence>
<comment type="function">
    <text evidence="2 7">Catalyzes the epimerization of the C3' and C5'positions of dTDP-6-deoxy-D-xylo-4-hexulose, forming dTDP-6-deoxy-L-lyxo-4-hexulose.</text>
</comment>
<dbReference type="PANTHER" id="PTHR21047:SF2">
    <property type="entry name" value="THYMIDINE DIPHOSPHO-4-KETO-RHAMNOSE 3,5-EPIMERASE"/>
    <property type="match status" value="1"/>
</dbReference>
<protein>
    <recommendedName>
        <fullName evidence="4 7">dTDP-4-dehydrorhamnose 3,5-epimerase</fullName>
        <ecNumber evidence="3 7">5.1.3.13</ecNumber>
    </recommendedName>
    <alternativeName>
        <fullName evidence="7">Thymidine diphospho-4-keto-rhamnose 3,5-epimerase</fullName>
    </alternativeName>
</protein>
<dbReference type="Gene3D" id="2.60.120.10">
    <property type="entry name" value="Jelly Rolls"/>
    <property type="match status" value="1"/>
</dbReference>
<proteinExistence type="inferred from homology"/>
<dbReference type="EC" id="5.1.3.13" evidence="3 7"/>
<dbReference type="PANTHER" id="PTHR21047">
    <property type="entry name" value="DTDP-6-DEOXY-D-GLUCOSE-3,5 EPIMERASE"/>
    <property type="match status" value="1"/>
</dbReference>
<comment type="subunit">
    <text evidence="7">Homodimer.</text>
</comment>
<dbReference type="GO" id="GO:0008830">
    <property type="term" value="F:dTDP-4-dehydrorhamnose 3,5-epimerase activity"/>
    <property type="evidence" value="ECO:0007669"/>
    <property type="project" value="UniProtKB-UniRule"/>
</dbReference>
<dbReference type="GO" id="GO:0005829">
    <property type="term" value="C:cytosol"/>
    <property type="evidence" value="ECO:0007669"/>
    <property type="project" value="TreeGrafter"/>
</dbReference>
<evidence type="ECO:0000313" key="8">
    <source>
        <dbReference type="EMBL" id="NBG65805.1"/>
    </source>
</evidence>
<name>A0A6N9NMK7_9FLAO</name>
<feature type="site" description="Participates in a stacking interaction with the thymidine ring of dTDP-4-oxo-6-deoxyglucose" evidence="6">
    <location>
        <position position="137"/>
    </location>
</feature>